<dbReference type="InterPro" id="IPR027417">
    <property type="entry name" value="P-loop_NTPase"/>
</dbReference>
<keyword evidence="5" id="KW-0235">DNA replication</keyword>
<evidence type="ECO:0000256" key="8">
    <source>
        <dbReference type="ARBA" id="ARBA00049244"/>
    </source>
</evidence>
<feature type="domain" description="DNA polymerase III delta N-terminal" evidence="9">
    <location>
        <begin position="4"/>
        <end position="115"/>
    </location>
</feature>
<dbReference type="Pfam" id="PF21694">
    <property type="entry name" value="DNA_pol3_delta_C"/>
    <property type="match status" value="1"/>
</dbReference>
<dbReference type="InterPro" id="IPR010372">
    <property type="entry name" value="DNA_pol3_delta_N"/>
</dbReference>
<evidence type="ECO:0000256" key="1">
    <source>
        <dbReference type="ARBA" id="ARBA00012417"/>
    </source>
</evidence>
<gene>
    <name evidence="11" type="primary">holA</name>
    <name evidence="11" type="ORF">COU43_00230</name>
</gene>
<dbReference type="PANTHER" id="PTHR34388:SF1">
    <property type="entry name" value="DNA POLYMERASE III SUBUNIT DELTA"/>
    <property type="match status" value="1"/>
</dbReference>
<evidence type="ECO:0000256" key="5">
    <source>
        <dbReference type="ARBA" id="ARBA00022705"/>
    </source>
</evidence>
<evidence type="ECO:0000259" key="10">
    <source>
        <dbReference type="Pfam" id="PF21694"/>
    </source>
</evidence>
<protein>
    <recommendedName>
        <fullName evidence="2">DNA polymerase III subunit delta</fullName>
        <ecNumber evidence="1">2.7.7.7</ecNumber>
    </recommendedName>
</protein>
<dbReference type="SUPFAM" id="SSF48019">
    <property type="entry name" value="post-AAA+ oligomerization domain-like"/>
    <property type="match status" value="1"/>
</dbReference>
<dbReference type="GO" id="GO:0003887">
    <property type="term" value="F:DNA-directed DNA polymerase activity"/>
    <property type="evidence" value="ECO:0007669"/>
    <property type="project" value="UniProtKB-KW"/>
</dbReference>
<keyword evidence="3" id="KW-0808">Transferase</keyword>
<dbReference type="Gene3D" id="1.20.272.10">
    <property type="match status" value="1"/>
</dbReference>
<dbReference type="Pfam" id="PF06144">
    <property type="entry name" value="DNA_pol3_delta"/>
    <property type="match status" value="1"/>
</dbReference>
<feature type="domain" description="DNA polymerase III delta subunit-like C-terminal" evidence="10">
    <location>
        <begin position="191"/>
        <end position="310"/>
    </location>
</feature>
<dbReference type="PANTHER" id="PTHR34388">
    <property type="entry name" value="DNA POLYMERASE III SUBUNIT DELTA"/>
    <property type="match status" value="1"/>
</dbReference>
<evidence type="ECO:0000256" key="7">
    <source>
        <dbReference type="ARBA" id="ARBA00034754"/>
    </source>
</evidence>
<comment type="catalytic activity">
    <reaction evidence="8">
        <text>DNA(n) + a 2'-deoxyribonucleoside 5'-triphosphate = DNA(n+1) + diphosphate</text>
        <dbReference type="Rhea" id="RHEA:22508"/>
        <dbReference type="Rhea" id="RHEA-COMP:17339"/>
        <dbReference type="Rhea" id="RHEA-COMP:17340"/>
        <dbReference type="ChEBI" id="CHEBI:33019"/>
        <dbReference type="ChEBI" id="CHEBI:61560"/>
        <dbReference type="ChEBI" id="CHEBI:173112"/>
        <dbReference type="EC" id="2.7.7.7"/>
    </reaction>
</comment>
<dbReference type="GO" id="GO:0006261">
    <property type="term" value="P:DNA-templated DNA replication"/>
    <property type="evidence" value="ECO:0007669"/>
    <property type="project" value="TreeGrafter"/>
</dbReference>
<dbReference type="InterPro" id="IPR008921">
    <property type="entry name" value="DNA_pol3_clamp-load_cplx_C"/>
</dbReference>
<dbReference type="EC" id="2.7.7.7" evidence="1"/>
<accession>A0A2H0TJY1</accession>
<dbReference type="InterPro" id="IPR048466">
    <property type="entry name" value="DNA_pol3_delta-like_C"/>
</dbReference>
<comment type="similarity">
    <text evidence="7">Belongs to the DNA polymerase HolA subunit family.</text>
</comment>
<dbReference type="NCBIfam" id="TIGR01128">
    <property type="entry name" value="holA"/>
    <property type="match status" value="1"/>
</dbReference>
<evidence type="ECO:0000256" key="4">
    <source>
        <dbReference type="ARBA" id="ARBA00022695"/>
    </source>
</evidence>
<reference evidence="12" key="1">
    <citation type="submission" date="2017-09" db="EMBL/GenBank/DDBJ databases">
        <title>Depth-based differentiation of microbial function through sediment-hosted aquifers and enrichment of novel symbionts in the deep terrestrial subsurface.</title>
        <authorList>
            <person name="Probst A.J."/>
            <person name="Ladd B."/>
            <person name="Jarett J.K."/>
            <person name="Geller-Mcgrath D.E."/>
            <person name="Sieber C.M.K."/>
            <person name="Emerson J.B."/>
            <person name="Anantharaman K."/>
            <person name="Thomas B.C."/>
            <person name="Malmstrom R."/>
            <person name="Stieglmeier M."/>
            <person name="Klingl A."/>
            <person name="Woyke T."/>
            <person name="Ryan C.M."/>
            <person name="Banfield J.F."/>
        </authorList>
    </citation>
    <scope>NUCLEOTIDE SEQUENCE [LARGE SCALE GENOMIC DNA]</scope>
</reference>
<organism evidence="11 12">
    <name type="scientific">Candidatus Nealsonbacteria bacterium CG10_big_fil_rev_8_21_14_0_10_37_25</name>
    <dbReference type="NCBI Taxonomy" id="1974711"/>
    <lineage>
        <taxon>Bacteria</taxon>
        <taxon>Candidatus Nealsoniibacteriota</taxon>
    </lineage>
</organism>
<evidence type="ECO:0000256" key="6">
    <source>
        <dbReference type="ARBA" id="ARBA00022932"/>
    </source>
</evidence>
<dbReference type="Proteomes" id="UP000228909">
    <property type="component" value="Unassembled WGS sequence"/>
</dbReference>
<proteinExistence type="inferred from homology"/>
<sequence length="311" mass="37232">MIIFLYGPDTYRSRQKLNEIIEHYKKIHKSGLNLRYFEAGNLNFQDFKNEVETISMFREKKLVVLKDIFSNKDFQEEFLKQGEKFVNSANIILIYEKKEIDKKNSFLKFLKKNSESQEFELLEGQRLKNWVKKEFEKYQAQIDLKVIDELINFVGSNLWQMESEIKKLVNYKNGQKIKREDVELLVRPKIETDIFKTIDAISEKKKSRALFLLHQHLEKGDAPLYLLVMINFQFRNLLEIKDLIEKNLPYYKIINKSKLHPFLVKKSYQQAQRFTLQQLKKIYQKIFETDLNIKTGKMEPETAIDLLITEI</sequence>
<dbReference type="AlphaFoldDB" id="A0A2H0TJY1"/>
<evidence type="ECO:0000313" key="12">
    <source>
        <dbReference type="Proteomes" id="UP000228909"/>
    </source>
</evidence>
<evidence type="ECO:0000313" key="11">
    <source>
        <dbReference type="EMBL" id="PIR71846.1"/>
    </source>
</evidence>
<evidence type="ECO:0000259" key="9">
    <source>
        <dbReference type="Pfam" id="PF06144"/>
    </source>
</evidence>
<keyword evidence="6" id="KW-0239">DNA-directed DNA polymerase</keyword>
<dbReference type="GO" id="GO:0009360">
    <property type="term" value="C:DNA polymerase III complex"/>
    <property type="evidence" value="ECO:0007669"/>
    <property type="project" value="InterPro"/>
</dbReference>
<dbReference type="Gene3D" id="3.40.50.300">
    <property type="entry name" value="P-loop containing nucleotide triphosphate hydrolases"/>
    <property type="match status" value="1"/>
</dbReference>
<dbReference type="EMBL" id="PFCK01000010">
    <property type="protein sequence ID" value="PIR71846.1"/>
    <property type="molecule type" value="Genomic_DNA"/>
</dbReference>
<dbReference type="GO" id="GO:0003677">
    <property type="term" value="F:DNA binding"/>
    <property type="evidence" value="ECO:0007669"/>
    <property type="project" value="InterPro"/>
</dbReference>
<evidence type="ECO:0000256" key="3">
    <source>
        <dbReference type="ARBA" id="ARBA00022679"/>
    </source>
</evidence>
<name>A0A2H0TJY1_9BACT</name>
<dbReference type="Gene3D" id="1.10.8.60">
    <property type="match status" value="1"/>
</dbReference>
<comment type="caution">
    <text evidence="11">The sequence shown here is derived from an EMBL/GenBank/DDBJ whole genome shotgun (WGS) entry which is preliminary data.</text>
</comment>
<dbReference type="InterPro" id="IPR005790">
    <property type="entry name" value="DNA_polIII_delta"/>
</dbReference>
<keyword evidence="4" id="KW-0548">Nucleotidyltransferase</keyword>
<evidence type="ECO:0000256" key="2">
    <source>
        <dbReference type="ARBA" id="ARBA00017703"/>
    </source>
</evidence>
<dbReference type="SUPFAM" id="SSF52540">
    <property type="entry name" value="P-loop containing nucleoside triphosphate hydrolases"/>
    <property type="match status" value="1"/>
</dbReference>